<name>A0A6J6U7I2_9ZZZZ</name>
<protein>
    <submittedName>
        <fullName evidence="2">Unannotated protein</fullName>
    </submittedName>
</protein>
<keyword evidence="1" id="KW-0472">Membrane</keyword>
<gene>
    <name evidence="2" type="ORF">UFOPK2852_00423</name>
</gene>
<feature type="transmembrane region" description="Helical" evidence="1">
    <location>
        <begin position="20"/>
        <end position="39"/>
    </location>
</feature>
<evidence type="ECO:0000256" key="1">
    <source>
        <dbReference type="SAM" id="Phobius"/>
    </source>
</evidence>
<sequence length="160" mass="17203">MNLIGQVRNFIRSEEGSLSVLISALFLVVLTLSIGIIDITDSYLAKRELTQLGEDALLVASHSLDENRYYLRTTSEIFGNSNRVPLDCQVASAKFASEVSSHNLRGNVIVVSGWNCINDQITASISSSIQALVIFPIISQINGGRVDVSATIGATSELSS</sequence>
<organism evidence="2">
    <name type="scientific">freshwater metagenome</name>
    <dbReference type="NCBI Taxonomy" id="449393"/>
    <lineage>
        <taxon>unclassified sequences</taxon>
        <taxon>metagenomes</taxon>
        <taxon>ecological metagenomes</taxon>
    </lineage>
</organism>
<keyword evidence="1" id="KW-1133">Transmembrane helix</keyword>
<proteinExistence type="predicted"/>
<dbReference type="EMBL" id="CAEZZJ010000032">
    <property type="protein sequence ID" value="CAB4754563.1"/>
    <property type="molecule type" value="Genomic_DNA"/>
</dbReference>
<reference evidence="2" key="1">
    <citation type="submission" date="2020-05" db="EMBL/GenBank/DDBJ databases">
        <authorList>
            <person name="Chiriac C."/>
            <person name="Salcher M."/>
            <person name="Ghai R."/>
            <person name="Kavagutti S V."/>
        </authorList>
    </citation>
    <scope>NUCLEOTIDE SEQUENCE</scope>
</reference>
<evidence type="ECO:0000313" key="2">
    <source>
        <dbReference type="EMBL" id="CAB4754563.1"/>
    </source>
</evidence>
<keyword evidence="1" id="KW-0812">Transmembrane</keyword>
<accession>A0A6J6U7I2</accession>
<dbReference type="AlphaFoldDB" id="A0A6J6U7I2"/>